<feature type="binding site" evidence="4">
    <location>
        <position position="80"/>
    </location>
    <ligand>
        <name>S-adenosyl-L-methionine</name>
        <dbReference type="ChEBI" id="CHEBI:59789"/>
    </ligand>
</feature>
<dbReference type="GO" id="GO:0032259">
    <property type="term" value="P:methylation"/>
    <property type="evidence" value="ECO:0007669"/>
    <property type="project" value="UniProtKB-KW"/>
</dbReference>
<dbReference type="PROSITE" id="PS01183">
    <property type="entry name" value="UBIE_1"/>
    <property type="match status" value="1"/>
</dbReference>
<organism evidence="5 6">
    <name type="scientific">Candidatus Companilactobacillus pullicola</name>
    <dbReference type="NCBI Taxonomy" id="2838523"/>
    <lineage>
        <taxon>Bacteria</taxon>
        <taxon>Bacillati</taxon>
        <taxon>Bacillota</taxon>
        <taxon>Bacilli</taxon>
        <taxon>Lactobacillales</taxon>
        <taxon>Lactobacillaceae</taxon>
        <taxon>Companilactobacillus</taxon>
    </lineage>
</organism>
<evidence type="ECO:0000313" key="5">
    <source>
        <dbReference type="EMBL" id="HIY92645.1"/>
    </source>
</evidence>
<dbReference type="HAMAP" id="MF_01813">
    <property type="entry name" value="MenG_UbiE_methyltr"/>
    <property type="match status" value="1"/>
</dbReference>
<comment type="catalytic activity">
    <reaction evidence="4">
        <text>a 2-demethylmenaquinol + S-adenosyl-L-methionine = a menaquinol + S-adenosyl-L-homocysteine + H(+)</text>
        <dbReference type="Rhea" id="RHEA:42640"/>
        <dbReference type="Rhea" id="RHEA-COMP:9539"/>
        <dbReference type="Rhea" id="RHEA-COMP:9563"/>
        <dbReference type="ChEBI" id="CHEBI:15378"/>
        <dbReference type="ChEBI" id="CHEBI:18151"/>
        <dbReference type="ChEBI" id="CHEBI:55437"/>
        <dbReference type="ChEBI" id="CHEBI:57856"/>
        <dbReference type="ChEBI" id="CHEBI:59789"/>
        <dbReference type="EC" id="2.1.1.163"/>
    </reaction>
</comment>
<keyword evidence="4" id="KW-0474">Menaquinone biosynthesis</keyword>
<dbReference type="SUPFAM" id="SSF53335">
    <property type="entry name" value="S-adenosyl-L-methionine-dependent methyltransferases"/>
    <property type="match status" value="1"/>
</dbReference>
<keyword evidence="3 4" id="KW-0949">S-adenosyl-L-methionine</keyword>
<reference evidence="5" key="2">
    <citation type="submission" date="2021-04" db="EMBL/GenBank/DDBJ databases">
        <authorList>
            <person name="Gilroy R."/>
        </authorList>
    </citation>
    <scope>NUCLEOTIDE SEQUENCE</scope>
    <source>
        <strain evidence="5">3204</strain>
    </source>
</reference>
<dbReference type="EMBL" id="DXCM01000042">
    <property type="protein sequence ID" value="HIY92645.1"/>
    <property type="molecule type" value="Genomic_DNA"/>
</dbReference>
<comment type="similarity">
    <text evidence="4">Belongs to the class I-like SAM-binding methyltransferase superfamily. MenG/UbiE family.</text>
</comment>
<dbReference type="Proteomes" id="UP000824013">
    <property type="component" value="Unassembled WGS sequence"/>
</dbReference>
<dbReference type="GO" id="GO:0043770">
    <property type="term" value="F:demethylmenaquinone methyltransferase activity"/>
    <property type="evidence" value="ECO:0007669"/>
    <property type="project" value="UniProtKB-UniRule"/>
</dbReference>
<dbReference type="Gene3D" id="3.40.50.150">
    <property type="entry name" value="Vaccinia Virus protein VP39"/>
    <property type="match status" value="1"/>
</dbReference>
<comment type="caution">
    <text evidence="5">The sequence shown here is derived from an EMBL/GenBank/DDBJ whole genome shotgun (WGS) entry which is preliminary data.</text>
</comment>
<dbReference type="NCBIfam" id="NF001243">
    <property type="entry name" value="PRK00216.1-4"/>
    <property type="match status" value="1"/>
</dbReference>
<dbReference type="PANTHER" id="PTHR43591">
    <property type="entry name" value="METHYLTRANSFERASE"/>
    <property type="match status" value="1"/>
</dbReference>
<feature type="binding site" evidence="4">
    <location>
        <position position="60"/>
    </location>
    <ligand>
        <name>S-adenosyl-L-methionine</name>
        <dbReference type="ChEBI" id="CHEBI:59789"/>
    </ligand>
</feature>
<feature type="binding site" evidence="4">
    <location>
        <begin position="107"/>
        <end position="108"/>
    </location>
    <ligand>
        <name>S-adenosyl-L-methionine</name>
        <dbReference type="ChEBI" id="CHEBI:59789"/>
    </ligand>
</feature>
<name>A0A9D1ZMU1_9LACO</name>
<dbReference type="GO" id="GO:0009234">
    <property type="term" value="P:menaquinone biosynthetic process"/>
    <property type="evidence" value="ECO:0007669"/>
    <property type="project" value="UniProtKB-UniRule"/>
</dbReference>
<evidence type="ECO:0000313" key="6">
    <source>
        <dbReference type="Proteomes" id="UP000824013"/>
    </source>
</evidence>
<comment type="function">
    <text evidence="4">Methyltransferase required for the conversion of demethylmenaquinol (DMKH2) to menaquinol (MKH2).</text>
</comment>
<evidence type="ECO:0000256" key="2">
    <source>
        <dbReference type="ARBA" id="ARBA00022679"/>
    </source>
</evidence>
<reference evidence="5" key="1">
    <citation type="journal article" date="2021" name="PeerJ">
        <title>Extensive microbial diversity within the chicken gut microbiome revealed by metagenomics and culture.</title>
        <authorList>
            <person name="Gilroy R."/>
            <person name="Ravi A."/>
            <person name="Getino M."/>
            <person name="Pursley I."/>
            <person name="Horton D.L."/>
            <person name="Alikhan N.F."/>
            <person name="Baker D."/>
            <person name="Gharbi K."/>
            <person name="Hall N."/>
            <person name="Watson M."/>
            <person name="Adriaenssens E.M."/>
            <person name="Foster-Nyarko E."/>
            <person name="Jarju S."/>
            <person name="Secka A."/>
            <person name="Antonio M."/>
            <person name="Oren A."/>
            <person name="Chaudhuri R.R."/>
            <person name="La Ragione R."/>
            <person name="Hildebrand F."/>
            <person name="Pallen M.J."/>
        </authorList>
    </citation>
    <scope>NUCLEOTIDE SEQUENCE</scope>
    <source>
        <strain evidence="5">3204</strain>
    </source>
</reference>
<evidence type="ECO:0000256" key="4">
    <source>
        <dbReference type="HAMAP-Rule" id="MF_01813"/>
    </source>
</evidence>
<evidence type="ECO:0000256" key="1">
    <source>
        <dbReference type="ARBA" id="ARBA00022603"/>
    </source>
</evidence>
<dbReference type="InterPro" id="IPR004033">
    <property type="entry name" value="UbiE/COQ5_MeTrFase"/>
</dbReference>
<keyword evidence="2 4" id="KW-0808">Transferase</keyword>
<sequence length="236" mass="26627">MSLTNKVPEKDVQKTFNNIAGNYDKLNSIMSLGTHQKWRKKATIKIVNRPQKILDLCCGTADWSIMLGQRFSHAQIVGVDFSQEMLKLAQQKVANSKLTNVILETGDAMQLNFADNSFDAVTIGFGLRNVPDANRVLREIYRVLKPGGQLICLEAFKVETPIVKIGWKLYFNKLMPIMGKVFAKNKSDYQYLDDSVNRFVSIKQLCQMMQDAGFKDIEVTDLMMKAAAIHSAIKSI</sequence>
<dbReference type="InterPro" id="IPR023576">
    <property type="entry name" value="UbiE/COQ5_MeTrFase_CS"/>
</dbReference>
<accession>A0A9D1ZMU1</accession>
<dbReference type="NCBIfam" id="TIGR01934">
    <property type="entry name" value="MenG_MenH_UbiE"/>
    <property type="match status" value="1"/>
</dbReference>
<dbReference type="EC" id="2.1.1.163" evidence="4"/>
<dbReference type="InterPro" id="IPR029063">
    <property type="entry name" value="SAM-dependent_MTases_sf"/>
</dbReference>
<protein>
    <recommendedName>
        <fullName evidence="4">Demethylmenaquinone methyltransferase</fullName>
        <ecNumber evidence="4">2.1.1.163</ecNumber>
    </recommendedName>
</protein>
<dbReference type="NCBIfam" id="NF001244">
    <property type="entry name" value="PRK00216.1-5"/>
    <property type="match status" value="1"/>
</dbReference>
<comment type="caution">
    <text evidence="4">Lacks conserved residue(s) required for the propagation of feature annotation.</text>
</comment>
<proteinExistence type="inferred from homology"/>
<gene>
    <name evidence="5" type="primary">ubiE</name>
    <name evidence="4" type="synonym">menG</name>
    <name evidence="5" type="ORF">H9820_06835</name>
</gene>
<evidence type="ECO:0000256" key="3">
    <source>
        <dbReference type="ARBA" id="ARBA00022691"/>
    </source>
</evidence>
<keyword evidence="1 4" id="KW-0489">Methyltransferase</keyword>
<dbReference type="Pfam" id="PF01209">
    <property type="entry name" value="Ubie_methyltran"/>
    <property type="match status" value="1"/>
</dbReference>
<dbReference type="AlphaFoldDB" id="A0A9D1ZMU1"/>
<dbReference type="PROSITE" id="PS51608">
    <property type="entry name" value="SAM_MT_UBIE"/>
    <property type="match status" value="1"/>
</dbReference>
<comment type="pathway">
    <text evidence="4">Quinol/quinone metabolism; menaquinone biosynthesis; menaquinol from 1,4-dihydroxy-2-naphthoate: step 2/2.</text>
</comment>
<dbReference type="CDD" id="cd02440">
    <property type="entry name" value="AdoMet_MTases"/>
    <property type="match status" value="1"/>
</dbReference>
<dbReference type="PANTHER" id="PTHR43591:SF24">
    <property type="entry name" value="2-METHOXY-6-POLYPRENYL-1,4-BENZOQUINOL METHYLASE, MITOCHONDRIAL"/>
    <property type="match status" value="1"/>
</dbReference>